<dbReference type="Pfam" id="PF14111">
    <property type="entry name" value="DUF4283"/>
    <property type="match status" value="1"/>
</dbReference>
<feature type="domain" description="DUF4283" evidence="2">
    <location>
        <begin position="133"/>
        <end position="214"/>
    </location>
</feature>
<feature type="compositionally biased region" description="Low complexity" evidence="1">
    <location>
        <begin position="60"/>
        <end position="85"/>
    </location>
</feature>
<feature type="compositionally biased region" description="Pro residues" evidence="1">
    <location>
        <begin position="15"/>
        <end position="25"/>
    </location>
</feature>
<evidence type="ECO:0000256" key="1">
    <source>
        <dbReference type="SAM" id="MobiDB-lite"/>
    </source>
</evidence>
<dbReference type="EMBL" id="CP136894">
    <property type="protein sequence ID" value="WOL07772.1"/>
    <property type="molecule type" value="Genomic_DNA"/>
</dbReference>
<gene>
    <name evidence="3" type="ORF">Cni_G16520</name>
</gene>
<proteinExistence type="predicted"/>
<dbReference type="PANTHER" id="PTHR31286:SF99">
    <property type="entry name" value="DUF4283 DOMAIN-CONTAINING PROTEIN"/>
    <property type="match status" value="1"/>
</dbReference>
<evidence type="ECO:0000259" key="2">
    <source>
        <dbReference type="Pfam" id="PF14111"/>
    </source>
</evidence>
<keyword evidence="4" id="KW-1185">Reference proteome</keyword>
<protein>
    <recommendedName>
        <fullName evidence="2">DUF4283 domain-containing protein</fullName>
    </recommendedName>
</protein>
<reference evidence="3 4" key="1">
    <citation type="submission" date="2023-10" db="EMBL/GenBank/DDBJ databases">
        <title>Chromosome-scale genome assembly provides insights into flower coloration mechanisms of Canna indica.</title>
        <authorList>
            <person name="Li C."/>
        </authorList>
    </citation>
    <scope>NUCLEOTIDE SEQUENCE [LARGE SCALE GENOMIC DNA]</scope>
    <source>
        <tissue evidence="3">Flower</tissue>
    </source>
</reference>
<dbReference type="PANTHER" id="PTHR31286">
    <property type="entry name" value="GLYCINE-RICH CELL WALL STRUCTURAL PROTEIN 1.8-LIKE"/>
    <property type="match status" value="1"/>
</dbReference>
<accession>A0AAQ3KL06</accession>
<dbReference type="InterPro" id="IPR025558">
    <property type="entry name" value="DUF4283"/>
</dbReference>
<evidence type="ECO:0000313" key="3">
    <source>
        <dbReference type="EMBL" id="WOL07772.1"/>
    </source>
</evidence>
<dbReference type="InterPro" id="IPR040256">
    <property type="entry name" value="At4g02000-like"/>
</dbReference>
<sequence length="390" mass="42649">MSSSPSTALFAAIPLLPPDPPPVPPATSDLDPTVAGSSGDCPPFSARGSRPPSSTRSLHPPSSMCGSRPSSASRSRSTSKAPSSSVGPSWAKILWGSDAPSAKVNYQSTLCGIQSVSSDFVHFSPEQLRSWSEPWEACLIGKFFGKVPPLFVVSSWAKRSWNVAGFDSVLDLEEGFFVFQFRDLVSSNEILFGGPYFLRGEALRLVPWRPCFRPWCENFSSAPVWVRFLSLPLEFWNIESINKLSLALGKVIFVDQRSFEFSCGRYVRVCIELDLSRPLRNGLWVGEPDKEFFRPLSYENLSIVCFACGLIELCEFDCPKQKRVSSPVGASVDDVFARIPDLNLVGGGPSVAPVSDPASARRGFWSLGVTLIVADVRARVLRFRPLSVGA</sequence>
<name>A0AAQ3KL06_9LILI</name>
<feature type="region of interest" description="Disordered" evidence="1">
    <location>
        <begin position="1"/>
        <end position="88"/>
    </location>
</feature>
<organism evidence="3 4">
    <name type="scientific">Canna indica</name>
    <name type="common">Indian-shot</name>
    <dbReference type="NCBI Taxonomy" id="4628"/>
    <lineage>
        <taxon>Eukaryota</taxon>
        <taxon>Viridiplantae</taxon>
        <taxon>Streptophyta</taxon>
        <taxon>Embryophyta</taxon>
        <taxon>Tracheophyta</taxon>
        <taxon>Spermatophyta</taxon>
        <taxon>Magnoliopsida</taxon>
        <taxon>Liliopsida</taxon>
        <taxon>Zingiberales</taxon>
        <taxon>Cannaceae</taxon>
        <taxon>Canna</taxon>
    </lineage>
</organism>
<evidence type="ECO:0000313" key="4">
    <source>
        <dbReference type="Proteomes" id="UP001327560"/>
    </source>
</evidence>
<dbReference type="Proteomes" id="UP001327560">
    <property type="component" value="Chromosome 5"/>
</dbReference>
<dbReference type="AlphaFoldDB" id="A0AAQ3KL06"/>